<dbReference type="RefSeq" id="WP_036711265.1">
    <property type="nucleotide sequence ID" value="NZ_JRKQ01000086.1"/>
</dbReference>
<gene>
    <name evidence="1" type="ORF">IX56_13535</name>
</gene>
<dbReference type="GO" id="GO:0005509">
    <property type="term" value="F:calcium ion binding"/>
    <property type="evidence" value="ECO:0007669"/>
    <property type="project" value="InterPro"/>
</dbReference>
<evidence type="ECO:0000313" key="2">
    <source>
        <dbReference type="Proteomes" id="UP000029858"/>
    </source>
</evidence>
<dbReference type="PRINTS" id="PR00313">
    <property type="entry name" value="CABNDNGRPT"/>
</dbReference>
<comment type="caution">
    <text evidence="1">The sequence shown here is derived from an EMBL/GenBank/DDBJ whole genome shotgun (WGS) entry which is preliminary data.</text>
</comment>
<evidence type="ECO:0000313" key="1">
    <source>
        <dbReference type="EMBL" id="KGJ20687.1"/>
    </source>
</evidence>
<dbReference type="Proteomes" id="UP000029858">
    <property type="component" value="Unassembled WGS sequence"/>
</dbReference>
<dbReference type="EMBL" id="JRKQ01000086">
    <property type="protein sequence ID" value="KGJ20687.1"/>
    <property type="molecule type" value="Genomic_DNA"/>
</dbReference>
<reference evidence="1 2" key="2">
    <citation type="submission" date="2014-10" db="EMBL/GenBank/DDBJ databases">
        <title>Paracoccus sanguinis sp. nov., isolated from clinical specimens of New York State patients.</title>
        <authorList>
            <person name="Mingle L.A."/>
            <person name="Cole J.A."/>
            <person name="Lapierre P."/>
            <person name="Musser K.A."/>
        </authorList>
    </citation>
    <scope>NUCLEOTIDE SEQUENCE [LARGE SCALE GENOMIC DNA]</scope>
    <source>
        <strain evidence="1 2">5503</strain>
    </source>
</reference>
<evidence type="ECO:0008006" key="3">
    <source>
        <dbReference type="Google" id="ProtNLM"/>
    </source>
</evidence>
<reference evidence="1 2" key="1">
    <citation type="submission" date="2014-09" db="EMBL/GenBank/DDBJ databases">
        <authorList>
            <person name="McGinnis J.M."/>
            <person name="Wolfgang W.J."/>
        </authorList>
    </citation>
    <scope>NUCLEOTIDE SEQUENCE [LARGE SCALE GENOMIC DNA]</scope>
    <source>
        <strain evidence="1 2">5503</strain>
    </source>
</reference>
<dbReference type="Pfam" id="PF00353">
    <property type="entry name" value="HemolysinCabind"/>
    <property type="match status" value="4"/>
</dbReference>
<organism evidence="1 2">
    <name type="scientific">Paracoccus sanguinis</name>
    <dbReference type="NCBI Taxonomy" id="1545044"/>
    <lineage>
        <taxon>Bacteria</taxon>
        <taxon>Pseudomonadati</taxon>
        <taxon>Pseudomonadota</taxon>
        <taxon>Alphaproteobacteria</taxon>
        <taxon>Rhodobacterales</taxon>
        <taxon>Paracoccaceae</taxon>
        <taxon>Paracoccus</taxon>
    </lineage>
</organism>
<sequence length="413" mass="42533">MVFRVISLTGGNDTLAVGPATSGVIHALGGDDRLTLHGRSAATLQLVMDQPGGMPTLPRWEPLPGHTLSAGLTQVWGGAGADVLTLTGRGIEATVADDATGDRINARWLTLGVLLVGRQDLVVGPNDATAQVVVLGVGPTDGFEFQGGIANDVVRVEHRTRVFGWNGDDVLAVGDRSLVNGGNGDDRLFAGATSRAVGGAGNDRITGTGVGVTALGGAGDDTIGSTLRIVAAGGAGRDTLHSAAAGSVLDGGDGDDLLRGTYLRENALSGADRFELHYSGHRTVLKGGAGNDTIRMDADDSAWGGTGADRFIAFERAGDAATIGDFAAAADTLLLKLPEDEAAADFSDLTVEERNGHTILRLDGQVVMRLLGATDLAVRLQHEDGDSVRYTDLHGTPVTGGQWDVTIDVFETI</sequence>
<dbReference type="SUPFAM" id="SSF51120">
    <property type="entry name" value="beta-Roll"/>
    <property type="match status" value="1"/>
</dbReference>
<protein>
    <recommendedName>
        <fullName evidence="3">Calcium-binding protein</fullName>
    </recommendedName>
</protein>
<name>A0A099GDM5_9RHOB</name>
<dbReference type="Gene3D" id="2.160.20.160">
    <property type="match status" value="1"/>
</dbReference>
<dbReference type="AlphaFoldDB" id="A0A099GDM5"/>
<proteinExistence type="predicted"/>
<dbReference type="InterPro" id="IPR001343">
    <property type="entry name" value="Hemolysn_Ca-bd"/>
</dbReference>
<accession>A0A099GDM5</accession>
<dbReference type="InterPro" id="IPR011049">
    <property type="entry name" value="Serralysin-like_metalloprot_C"/>
</dbReference>